<dbReference type="SUPFAM" id="SSF53474">
    <property type="entry name" value="alpha/beta-Hydrolases"/>
    <property type="match status" value="1"/>
</dbReference>
<dbReference type="Gene3D" id="3.40.50.1820">
    <property type="entry name" value="alpha/beta hydrolase"/>
    <property type="match status" value="1"/>
</dbReference>
<comment type="caution">
    <text evidence="1">The sequence shown here is derived from an EMBL/GenBank/DDBJ whole genome shotgun (WGS) entry which is preliminary data.</text>
</comment>
<gene>
    <name evidence="1" type="ORF">HMPREF9020_00895</name>
</gene>
<evidence type="ECO:0000313" key="2">
    <source>
        <dbReference type="Proteomes" id="UP000005777"/>
    </source>
</evidence>
<keyword evidence="2" id="KW-1185">Reference proteome</keyword>
<evidence type="ECO:0008006" key="3">
    <source>
        <dbReference type="Google" id="ProtNLM"/>
    </source>
</evidence>
<protein>
    <recommendedName>
        <fullName evidence="3">AB hydrolase-1 domain-containing protein</fullName>
    </recommendedName>
</protein>
<accession>W5IJS9</accession>
<name>W5IJS9_SCAIO</name>
<dbReference type="RefSeq" id="WP_006293263.1">
    <property type="nucleotide sequence ID" value="NZ_GG770225.1"/>
</dbReference>
<evidence type="ECO:0000313" key="1">
    <source>
        <dbReference type="EMBL" id="EFG27254.1"/>
    </source>
</evidence>
<dbReference type="AlphaFoldDB" id="W5IJS9"/>
<organism evidence="1 2">
    <name type="scientific">Scardovia inopinata F0304</name>
    <dbReference type="NCBI Taxonomy" id="641146"/>
    <lineage>
        <taxon>Bacteria</taxon>
        <taxon>Bacillati</taxon>
        <taxon>Actinomycetota</taxon>
        <taxon>Actinomycetes</taxon>
        <taxon>Bifidobacteriales</taxon>
        <taxon>Bifidobacteriaceae</taxon>
        <taxon>Scardovia</taxon>
    </lineage>
</organism>
<dbReference type="HOGENOM" id="CLU_105772_1_0_11"/>
<dbReference type="Proteomes" id="UP000005777">
    <property type="component" value="Unassembled WGS sequence"/>
</dbReference>
<proteinExistence type="predicted"/>
<reference evidence="1 2" key="1">
    <citation type="submission" date="2012-01" db="EMBL/GenBank/DDBJ databases">
        <title>The Genome Sequence of Scardovia inopinata F0304.</title>
        <authorList>
            <consortium name="The Broad Institute Genome Sequencing Platform"/>
            <person name="Ward D."/>
            <person name="Earl A."/>
            <person name="Feldgarden M."/>
            <person name="Gevers D."/>
            <person name="Young S."/>
            <person name="Zeng Q."/>
            <person name="Koehrsen M."/>
            <person name="Alvarado L."/>
            <person name="Berlin A.M."/>
            <person name="Borenstein D."/>
            <person name="Chapman S.B."/>
            <person name="Chen Z."/>
            <person name="Engels R."/>
            <person name="Freedman E."/>
            <person name="Gellesch M."/>
            <person name="Goldberg J."/>
            <person name="Griggs A."/>
            <person name="Gujja S."/>
            <person name="Heilman E.R."/>
            <person name="Heiman D.I."/>
            <person name="Hepburn T.A."/>
            <person name="Howarth C."/>
            <person name="Jen D."/>
            <person name="Larson L."/>
            <person name="Mehta T."/>
            <person name="Park D."/>
            <person name="Pearson M."/>
            <person name="Richards J."/>
            <person name="Roberts A."/>
            <person name="Saif S."/>
            <person name="Shea T.D."/>
            <person name="Shenoy N."/>
            <person name="Sisk P."/>
            <person name="Stolte C."/>
            <person name="Sykes S.N."/>
            <person name="Walk T."/>
            <person name="White J."/>
            <person name="Yandava C."/>
            <person name="Izard J."/>
            <person name="Baranova O.V."/>
            <person name="Blanton J.M."/>
            <person name="Tanner A.C."/>
            <person name="Dewhirst F."/>
            <person name="Haas B."/>
            <person name="Nusbaum C."/>
            <person name="Birren B."/>
        </authorList>
    </citation>
    <scope>NUCLEOTIDE SEQUENCE [LARGE SCALE GENOMIC DNA]</scope>
    <source>
        <strain evidence="1 2">F0304</strain>
    </source>
</reference>
<dbReference type="EMBL" id="ADCX01000004">
    <property type="protein sequence ID" value="EFG27254.1"/>
    <property type="molecule type" value="Genomic_DNA"/>
</dbReference>
<dbReference type="eggNOG" id="COG1073">
    <property type="taxonomic scope" value="Bacteria"/>
</dbReference>
<dbReference type="InterPro" id="IPR029058">
    <property type="entry name" value="AB_hydrolase_fold"/>
</dbReference>
<sequence>MNSVILYLHGQGGIAEEAEHYASLFTNCDVVGLDYQATTPWEAEAEFPKLFDAACGQYESVKLIASSLGAYFAMSALAEKNIEEAFFISPVVNMPKLIENMMRLANVSEDDLREAGTVETYFGQTLSWKYLSYAREQEINWKISTHILYGEKDNFTSLKDVSKFAEKIGATLTVMKNGEHWFHTEEQMNFLGRWIMDIK</sequence>